<dbReference type="AlphaFoldDB" id="A0A0G3IC05"/>
<dbReference type="PATRIC" id="fig|573737.6.peg.5621"/>
<geneLocation type="plasmid" evidence="1 2">
    <name>pPO70-1</name>
</geneLocation>
<gene>
    <name evidence="1" type="ORF">MB84_28485</name>
</gene>
<evidence type="ECO:0000313" key="1">
    <source>
        <dbReference type="EMBL" id="AKK24744.1"/>
    </source>
</evidence>
<organism evidence="1 2">
    <name type="scientific">Pandoraea oxalativorans</name>
    <dbReference type="NCBI Taxonomy" id="573737"/>
    <lineage>
        <taxon>Bacteria</taxon>
        <taxon>Pseudomonadati</taxon>
        <taxon>Pseudomonadota</taxon>
        <taxon>Betaproteobacteria</taxon>
        <taxon>Burkholderiales</taxon>
        <taxon>Burkholderiaceae</taxon>
        <taxon>Pandoraea</taxon>
    </lineage>
</organism>
<dbReference type="EMBL" id="CP011518">
    <property type="protein sequence ID" value="AKK24744.1"/>
    <property type="molecule type" value="Genomic_DNA"/>
</dbReference>
<proteinExistence type="predicted"/>
<dbReference type="Proteomes" id="UP000035050">
    <property type="component" value="Plasmid pPO70-1"/>
</dbReference>
<keyword evidence="1" id="KW-0614">Plasmid</keyword>
<accession>A0A0G3IC05</accession>
<dbReference type="KEGG" id="pox:MB84_28485"/>
<name>A0A0G3IC05_9BURK</name>
<keyword evidence="2" id="KW-1185">Reference proteome</keyword>
<reference evidence="1" key="1">
    <citation type="submission" date="2016-06" db="EMBL/GenBank/DDBJ databases">
        <title>Pandoraea oxalativorans DSM 23570 Genome Sequencing.</title>
        <authorList>
            <person name="Ee R."/>
            <person name="Lim Y.-L."/>
            <person name="Yong D."/>
            <person name="Yin W.-F."/>
            <person name="Chan K.-G."/>
        </authorList>
    </citation>
    <scope>NUCLEOTIDE SEQUENCE</scope>
    <source>
        <strain evidence="1">DSM 23570</strain>
        <plasmid evidence="1">pPO70-1</plasmid>
    </source>
</reference>
<sequence>MARRMLHRDPLAPLAIRLSGTFGNRRRAAAPCLGTDNVGHAGASEAARFREASDELPTSFRRASDALPKSF</sequence>
<evidence type="ECO:0000313" key="2">
    <source>
        <dbReference type="Proteomes" id="UP000035050"/>
    </source>
</evidence>
<protein>
    <submittedName>
        <fullName evidence="1">Uncharacterized protein</fullName>
    </submittedName>
</protein>